<comment type="caution">
    <text evidence="1">The sequence shown here is derived from an EMBL/GenBank/DDBJ whole genome shotgun (WGS) entry which is preliminary data.</text>
</comment>
<evidence type="ECO:0000313" key="1">
    <source>
        <dbReference type="EMBL" id="KAL1247814.1"/>
    </source>
</evidence>
<protein>
    <submittedName>
        <fullName evidence="1">Uncharacterized protein</fullName>
    </submittedName>
</protein>
<sequence length="128" mass="13683">MAVCGCDVEATGVVALIDDVHFLWIMAAAAARVQPGLLTSHKWLGGSSSLPGKPLLQIKLDSSIRCKNREYTGRATFARREDWRGWPAAISASSLTNGVEGHADIGARGLLQPLSHQGVNRAKCIYGI</sequence>
<keyword evidence="2" id="KW-1185">Reference proteome</keyword>
<dbReference type="EMBL" id="JAYMGO010000025">
    <property type="protein sequence ID" value="KAL1247814.1"/>
    <property type="molecule type" value="Genomic_DNA"/>
</dbReference>
<reference evidence="1 2" key="1">
    <citation type="submission" date="2023-09" db="EMBL/GenBank/DDBJ databases">
        <authorList>
            <person name="Wang M."/>
        </authorList>
    </citation>
    <scope>NUCLEOTIDE SEQUENCE [LARGE SCALE GENOMIC DNA]</scope>
    <source>
        <strain evidence="1">GT-2023</strain>
        <tissue evidence="1">Liver</tissue>
    </source>
</reference>
<name>A0ABR3L834_9TELE</name>
<dbReference type="Proteomes" id="UP001558613">
    <property type="component" value="Unassembled WGS sequence"/>
</dbReference>
<accession>A0ABR3L834</accession>
<evidence type="ECO:0000313" key="2">
    <source>
        <dbReference type="Proteomes" id="UP001558613"/>
    </source>
</evidence>
<proteinExistence type="predicted"/>
<gene>
    <name evidence="1" type="ORF">QQF64_023190</name>
</gene>
<organism evidence="1 2">
    <name type="scientific">Cirrhinus molitorella</name>
    <name type="common">mud carp</name>
    <dbReference type="NCBI Taxonomy" id="172907"/>
    <lineage>
        <taxon>Eukaryota</taxon>
        <taxon>Metazoa</taxon>
        <taxon>Chordata</taxon>
        <taxon>Craniata</taxon>
        <taxon>Vertebrata</taxon>
        <taxon>Euteleostomi</taxon>
        <taxon>Actinopterygii</taxon>
        <taxon>Neopterygii</taxon>
        <taxon>Teleostei</taxon>
        <taxon>Ostariophysi</taxon>
        <taxon>Cypriniformes</taxon>
        <taxon>Cyprinidae</taxon>
        <taxon>Labeoninae</taxon>
        <taxon>Labeonini</taxon>
        <taxon>Cirrhinus</taxon>
    </lineage>
</organism>